<dbReference type="InterPro" id="IPR013210">
    <property type="entry name" value="LRR_N_plant-typ"/>
</dbReference>
<keyword evidence="8" id="KW-0675">Receptor</keyword>
<comment type="subcellular location">
    <subcellularLocation>
        <location evidence="1">Membrane</location>
    </subcellularLocation>
</comment>
<dbReference type="PANTHER" id="PTHR48056">
    <property type="entry name" value="LRR RECEPTOR-LIKE SERINE/THREONINE-PROTEIN KINASE-RELATED"/>
    <property type="match status" value="1"/>
</dbReference>
<keyword evidence="4" id="KW-0677">Repeat</keyword>
<evidence type="ECO:0000256" key="1">
    <source>
        <dbReference type="ARBA" id="ARBA00004370"/>
    </source>
</evidence>
<proteinExistence type="predicted"/>
<evidence type="ECO:0000256" key="9">
    <source>
        <dbReference type="ARBA" id="ARBA00023180"/>
    </source>
</evidence>
<dbReference type="InterPro" id="IPR050647">
    <property type="entry name" value="Plant_LRR-RLKs"/>
</dbReference>
<evidence type="ECO:0000256" key="5">
    <source>
        <dbReference type="ARBA" id="ARBA00022741"/>
    </source>
</evidence>
<keyword evidence="13" id="KW-1185">Reference proteome</keyword>
<accession>A0A843WUU0</accession>
<dbReference type="EMBL" id="NMUH01003933">
    <property type="protein sequence ID" value="MQM07684.1"/>
    <property type="molecule type" value="Genomic_DNA"/>
</dbReference>
<feature type="signal peptide" evidence="10">
    <location>
        <begin position="1"/>
        <end position="24"/>
    </location>
</feature>
<keyword evidence="2" id="KW-0433">Leucine-rich repeat</keyword>
<evidence type="ECO:0000256" key="2">
    <source>
        <dbReference type="ARBA" id="ARBA00022614"/>
    </source>
</evidence>
<evidence type="ECO:0000256" key="6">
    <source>
        <dbReference type="ARBA" id="ARBA00022840"/>
    </source>
</evidence>
<dbReference type="PANTHER" id="PTHR48056:SF81">
    <property type="entry name" value="RECEPTOR PROTEIN-TYROSINE KINASE CEPR1"/>
    <property type="match status" value="1"/>
</dbReference>
<dbReference type="Gene3D" id="3.80.10.10">
    <property type="entry name" value="Ribonuclease Inhibitor"/>
    <property type="match status" value="1"/>
</dbReference>
<protein>
    <recommendedName>
        <fullName evidence="11">Leucine-rich repeat-containing N-terminal plant-type domain-containing protein</fullName>
    </recommendedName>
</protein>
<dbReference type="PRINTS" id="PR00019">
    <property type="entry name" value="LEURICHRPT"/>
</dbReference>
<keyword evidence="3 10" id="KW-0732">Signal</keyword>
<evidence type="ECO:0000256" key="3">
    <source>
        <dbReference type="ARBA" id="ARBA00022729"/>
    </source>
</evidence>
<comment type="caution">
    <text evidence="12">The sequence shown here is derived from an EMBL/GenBank/DDBJ whole genome shotgun (WGS) entry which is preliminary data.</text>
</comment>
<evidence type="ECO:0000256" key="4">
    <source>
        <dbReference type="ARBA" id="ARBA00022737"/>
    </source>
</evidence>
<dbReference type="Proteomes" id="UP000652761">
    <property type="component" value="Unassembled WGS sequence"/>
</dbReference>
<evidence type="ECO:0000313" key="13">
    <source>
        <dbReference type="Proteomes" id="UP000652761"/>
    </source>
</evidence>
<dbReference type="SUPFAM" id="SSF52058">
    <property type="entry name" value="L domain-like"/>
    <property type="match status" value="1"/>
</dbReference>
<dbReference type="FunFam" id="3.80.10.10:FF:000400">
    <property type="entry name" value="Nuclear pore complex protein NUP107"/>
    <property type="match status" value="1"/>
</dbReference>
<gene>
    <name evidence="12" type="ORF">Taro_040530</name>
</gene>
<dbReference type="Pfam" id="PF08263">
    <property type="entry name" value="LRRNT_2"/>
    <property type="match status" value="1"/>
</dbReference>
<dbReference type="AlphaFoldDB" id="A0A843WUU0"/>
<dbReference type="GO" id="GO:0033612">
    <property type="term" value="F:receptor serine/threonine kinase binding"/>
    <property type="evidence" value="ECO:0007669"/>
    <property type="project" value="TreeGrafter"/>
</dbReference>
<feature type="chain" id="PRO_5032728750" description="Leucine-rich repeat-containing N-terminal plant-type domain-containing protein" evidence="10">
    <location>
        <begin position="25"/>
        <end position="247"/>
    </location>
</feature>
<keyword evidence="5" id="KW-0547">Nucleotide-binding</keyword>
<evidence type="ECO:0000256" key="7">
    <source>
        <dbReference type="ARBA" id="ARBA00023136"/>
    </source>
</evidence>
<sequence length="247" mass="27726">MEYRQISTLSHVVMWLLLSHTCYGTESDVMCLRKIKKSLKDPIGYLASSWNFSNIVEGSICTFSGVECWHPDENKVLNLRLSNMGLEGQFPSGLENCTSMTGLDLSNNNLSGLIPADICTRRIHYVTTLDLSSNHFSGGIPLDMGNCSYLNALSLQHNQLNGSIPQTLSQLSRLRSLNVAYNSLTGLIPILNPNISANFTNNRVRYMQLIFWSNSFPLIWPLFVSKQFHASLRRKSVFCGVVSSYFD</sequence>
<evidence type="ECO:0000313" key="12">
    <source>
        <dbReference type="EMBL" id="MQM07684.1"/>
    </source>
</evidence>
<evidence type="ECO:0000256" key="8">
    <source>
        <dbReference type="ARBA" id="ARBA00023170"/>
    </source>
</evidence>
<name>A0A843WUU0_COLES</name>
<dbReference type="InterPro" id="IPR032675">
    <property type="entry name" value="LRR_dom_sf"/>
</dbReference>
<keyword evidence="9" id="KW-0325">Glycoprotein</keyword>
<dbReference type="Pfam" id="PF00560">
    <property type="entry name" value="LRR_1"/>
    <property type="match status" value="1"/>
</dbReference>
<dbReference type="GO" id="GO:0005524">
    <property type="term" value="F:ATP binding"/>
    <property type="evidence" value="ECO:0007669"/>
    <property type="project" value="UniProtKB-KW"/>
</dbReference>
<evidence type="ECO:0000259" key="11">
    <source>
        <dbReference type="Pfam" id="PF08263"/>
    </source>
</evidence>
<feature type="domain" description="Leucine-rich repeat-containing N-terminal plant-type" evidence="11">
    <location>
        <begin position="27"/>
        <end position="69"/>
    </location>
</feature>
<evidence type="ECO:0000256" key="10">
    <source>
        <dbReference type="SAM" id="SignalP"/>
    </source>
</evidence>
<organism evidence="12 13">
    <name type="scientific">Colocasia esculenta</name>
    <name type="common">Wild taro</name>
    <name type="synonym">Arum esculentum</name>
    <dbReference type="NCBI Taxonomy" id="4460"/>
    <lineage>
        <taxon>Eukaryota</taxon>
        <taxon>Viridiplantae</taxon>
        <taxon>Streptophyta</taxon>
        <taxon>Embryophyta</taxon>
        <taxon>Tracheophyta</taxon>
        <taxon>Spermatophyta</taxon>
        <taxon>Magnoliopsida</taxon>
        <taxon>Liliopsida</taxon>
        <taxon>Araceae</taxon>
        <taxon>Aroideae</taxon>
        <taxon>Colocasieae</taxon>
        <taxon>Colocasia</taxon>
    </lineage>
</organism>
<keyword evidence="6" id="KW-0067">ATP-binding</keyword>
<reference evidence="12" key="1">
    <citation type="submission" date="2017-07" db="EMBL/GenBank/DDBJ databases">
        <title>Taro Niue Genome Assembly and Annotation.</title>
        <authorList>
            <person name="Atibalentja N."/>
            <person name="Keating K."/>
            <person name="Fields C.J."/>
        </authorList>
    </citation>
    <scope>NUCLEOTIDE SEQUENCE</scope>
    <source>
        <strain evidence="12">Niue_2</strain>
        <tissue evidence="12">Leaf</tissue>
    </source>
</reference>
<dbReference type="GO" id="GO:0016020">
    <property type="term" value="C:membrane"/>
    <property type="evidence" value="ECO:0007669"/>
    <property type="project" value="UniProtKB-SubCell"/>
</dbReference>
<keyword evidence="7" id="KW-0472">Membrane</keyword>
<dbReference type="InterPro" id="IPR001611">
    <property type="entry name" value="Leu-rich_rpt"/>
</dbReference>
<dbReference type="Pfam" id="PF13855">
    <property type="entry name" value="LRR_8"/>
    <property type="match status" value="1"/>
</dbReference>
<dbReference type="OrthoDB" id="2151624at2759"/>